<evidence type="ECO:0000256" key="1">
    <source>
        <dbReference type="SAM" id="Phobius"/>
    </source>
</evidence>
<name>A0A0G1RZM1_9BACT</name>
<keyword evidence="1" id="KW-1133">Transmembrane helix</keyword>
<gene>
    <name evidence="2" type="ORF">UX86_C0044G0003</name>
</gene>
<feature type="transmembrane region" description="Helical" evidence="1">
    <location>
        <begin position="365"/>
        <end position="384"/>
    </location>
</feature>
<evidence type="ECO:0000313" key="2">
    <source>
        <dbReference type="EMBL" id="KKU62714.1"/>
    </source>
</evidence>
<keyword evidence="1" id="KW-0812">Transmembrane</keyword>
<protein>
    <recommendedName>
        <fullName evidence="4">Glycosyltransferase RgtA/B/C/D-like domain-containing protein</fullName>
    </recommendedName>
</protein>
<feature type="transmembrane region" description="Helical" evidence="1">
    <location>
        <begin position="310"/>
        <end position="330"/>
    </location>
</feature>
<evidence type="ECO:0000313" key="3">
    <source>
        <dbReference type="Proteomes" id="UP000034502"/>
    </source>
</evidence>
<feature type="transmembrane region" description="Helical" evidence="1">
    <location>
        <begin position="75"/>
        <end position="95"/>
    </location>
</feature>
<dbReference type="AlphaFoldDB" id="A0A0G1RZM1"/>
<dbReference type="EMBL" id="LCNU01000044">
    <property type="protein sequence ID" value="KKU62714.1"/>
    <property type="molecule type" value="Genomic_DNA"/>
</dbReference>
<comment type="caution">
    <text evidence="2">The sequence shown here is derived from an EMBL/GenBank/DDBJ whole genome shotgun (WGS) entry which is preliminary data.</text>
</comment>
<feature type="transmembrane region" description="Helical" evidence="1">
    <location>
        <begin position="180"/>
        <end position="207"/>
    </location>
</feature>
<keyword evidence="1" id="KW-0472">Membrane</keyword>
<sequence>MIFQKLFPLLLVTAVGVWSVWPVVINPATVADYGTDGELIAWITNQTITKLHSGFDSGNKNGLFDGNIFYPYRNVMAYSEMFFISALFAFLPVILSGNRLITPGVTMLTGQVLTMIITYLFWIRLAKTSRWGTVAGTIVFGLSQIRWHYQVHLQMWSMQYWLTGSWLLCSWIEDKKNWKLFLGAGILGAQIWESILPVYFSLVLVGTYMMFNLHRSMFKLYISNRKRIAMAGFLFAAISFLPLRAYMTVSRETGFQRTIRDAAHGGLNVNDVWGVFWSPGLYVLLGAAVFKIFNQIQKSKKIKINKNIKWLGAVAVISLIMAMGPVLKWNEKTVKIAGKLPVPLPYAAVYYLVPGMEAFRVPSRWIWLFGWAASGIIALGFSHLPFNHLSFKDKRLIGIAGAIFVAVTGGTRLINYRELPDIKNPPPVYAWLKNQPGEVILELPAADENLETGRMLYSLEHGKKLINGYSGFMPKEREKLLTGLNREYPSAELDNELKKTGVDYVIIHTDEFSNRQLMEGLWENRIIWKDEKTMVVGY</sequence>
<accession>A0A0G1RZM1</accession>
<organism evidence="2 3">
    <name type="scientific">Candidatus Amesbacteria bacterium GW2011_GWC1_47_15</name>
    <dbReference type="NCBI Taxonomy" id="1618364"/>
    <lineage>
        <taxon>Bacteria</taxon>
        <taxon>Candidatus Amesiibacteriota</taxon>
    </lineage>
</organism>
<feature type="transmembrane region" description="Helical" evidence="1">
    <location>
        <begin position="272"/>
        <end position="290"/>
    </location>
</feature>
<evidence type="ECO:0008006" key="4">
    <source>
        <dbReference type="Google" id="ProtNLM"/>
    </source>
</evidence>
<dbReference type="STRING" id="1618364.UX86_C0044G0003"/>
<feature type="transmembrane region" description="Helical" evidence="1">
    <location>
        <begin position="228"/>
        <end position="247"/>
    </location>
</feature>
<feature type="transmembrane region" description="Helical" evidence="1">
    <location>
        <begin position="396"/>
        <end position="414"/>
    </location>
</feature>
<proteinExistence type="predicted"/>
<reference evidence="2 3" key="1">
    <citation type="journal article" date="2015" name="Nature">
        <title>rRNA introns, odd ribosomes, and small enigmatic genomes across a large radiation of phyla.</title>
        <authorList>
            <person name="Brown C.T."/>
            <person name="Hug L.A."/>
            <person name="Thomas B.C."/>
            <person name="Sharon I."/>
            <person name="Castelle C.J."/>
            <person name="Singh A."/>
            <person name="Wilkins M.J."/>
            <person name="Williams K.H."/>
            <person name="Banfield J.F."/>
        </authorList>
    </citation>
    <scope>NUCLEOTIDE SEQUENCE [LARGE SCALE GENOMIC DNA]</scope>
</reference>
<feature type="transmembrane region" description="Helical" evidence="1">
    <location>
        <begin position="336"/>
        <end position="353"/>
    </location>
</feature>
<feature type="transmembrane region" description="Helical" evidence="1">
    <location>
        <begin position="100"/>
        <end position="122"/>
    </location>
</feature>
<dbReference type="Proteomes" id="UP000034502">
    <property type="component" value="Unassembled WGS sequence"/>
</dbReference>